<evidence type="ECO:0000259" key="8">
    <source>
        <dbReference type="Pfam" id="PF02687"/>
    </source>
</evidence>
<keyword evidence="3" id="KW-1003">Cell membrane</keyword>
<organism evidence="9 10">
    <name type="scientific">Candidatus Nomurabacteria bacterium RIFCSPLOWO2_01_FULL_36_16</name>
    <dbReference type="NCBI Taxonomy" id="1801767"/>
    <lineage>
        <taxon>Bacteria</taxon>
        <taxon>Candidatus Nomuraibacteriota</taxon>
    </lineage>
</organism>
<protein>
    <recommendedName>
        <fullName evidence="8">ABC3 transporter permease C-terminal domain-containing protein</fullName>
    </recommendedName>
</protein>
<gene>
    <name evidence="9" type="ORF">A3A91_02985</name>
</gene>
<dbReference type="AlphaFoldDB" id="A0A1F6WXQ7"/>
<dbReference type="Pfam" id="PF02687">
    <property type="entry name" value="FtsX"/>
    <property type="match status" value="1"/>
</dbReference>
<feature type="transmembrane region" description="Helical" evidence="7">
    <location>
        <begin position="387"/>
        <end position="409"/>
    </location>
</feature>
<feature type="transmembrane region" description="Helical" evidence="7">
    <location>
        <begin position="339"/>
        <end position="367"/>
    </location>
</feature>
<evidence type="ECO:0000256" key="2">
    <source>
        <dbReference type="ARBA" id="ARBA00005236"/>
    </source>
</evidence>
<accession>A0A1F6WXQ7</accession>
<feature type="transmembrane region" description="Helical" evidence="7">
    <location>
        <begin position="37"/>
        <end position="60"/>
    </location>
</feature>
<dbReference type="EMBL" id="MFUR01000013">
    <property type="protein sequence ID" value="OGI86650.1"/>
    <property type="molecule type" value="Genomic_DNA"/>
</dbReference>
<feature type="domain" description="ABC3 transporter permease C-terminal" evidence="8">
    <location>
        <begin position="300"/>
        <end position="418"/>
    </location>
</feature>
<dbReference type="GO" id="GO:0098797">
    <property type="term" value="C:plasma membrane protein complex"/>
    <property type="evidence" value="ECO:0007669"/>
    <property type="project" value="TreeGrafter"/>
</dbReference>
<keyword evidence="6 7" id="KW-0472">Membrane</keyword>
<evidence type="ECO:0000313" key="9">
    <source>
        <dbReference type="EMBL" id="OGI86650.1"/>
    </source>
</evidence>
<keyword evidence="5 7" id="KW-1133">Transmembrane helix</keyword>
<reference evidence="9 10" key="1">
    <citation type="journal article" date="2016" name="Nat. Commun.">
        <title>Thousands of microbial genomes shed light on interconnected biogeochemical processes in an aquifer system.</title>
        <authorList>
            <person name="Anantharaman K."/>
            <person name="Brown C.T."/>
            <person name="Hug L.A."/>
            <person name="Sharon I."/>
            <person name="Castelle C.J."/>
            <person name="Probst A.J."/>
            <person name="Thomas B.C."/>
            <person name="Singh A."/>
            <person name="Wilkins M.J."/>
            <person name="Karaoz U."/>
            <person name="Brodie E.L."/>
            <person name="Williams K.H."/>
            <person name="Hubbard S.S."/>
            <person name="Banfield J.F."/>
        </authorList>
    </citation>
    <scope>NUCLEOTIDE SEQUENCE [LARGE SCALE GENOMIC DNA]</scope>
</reference>
<evidence type="ECO:0000256" key="1">
    <source>
        <dbReference type="ARBA" id="ARBA00004651"/>
    </source>
</evidence>
<dbReference type="InterPro" id="IPR003838">
    <property type="entry name" value="ABC3_permease_C"/>
</dbReference>
<evidence type="ECO:0000313" key="10">
    <source>
        <dbReference type="Proteomes" id="UP000177001"/>
    </source>
</evidence>
<evidence type="ECO:0000256" key="7">
    <source>
        <dbReference type="SAM" id="Phobius"/>
    </source>
</evidence>
<evidence type="ECO:0000256" key="4">
    <source>
        <dbReference type="ARBA" id="ARBA00022692"/>
    </source>
</evidence>
<dbReference type="PANTHER" id="PTHR30489:SF0">
    <property type="entry name" value="LIPOPROTEIN-RELEASING SYSTEM TRANSMEMBRANE PROTEIN LOLE"/>
    <property type="match status" value="1"/>
</dbReference>
<dbReference type="PANTHER" id="PTHR30489">
    <property type="entry name" value="LIPOPROTEIN-RELEASING SYSTEM TRANSMEMBRANE PROTEIN LOLE"/>
    <property type="match status" value="1"/>
</dbReference>
<evidence type="ECO:0000256" key="3">
    <source>
        <dbReference type="ARBA" id="ARBA00022475"/>
    </source>
</evidence>
<feature type="transmembrane region" description="Helical" evidence="7">
    <location>
        <begin position="293"/>
        <end position="318"/>
    </location>
</feature>
<evidence type="ECO:0000256" key="6">
    <source>
        <dbReference type="ARBA" id="ARBA00023136"/>
    </source>
</evidence>
<dbReference type="GO" id="GO:0044874">
    <property type="term" value="P:lipoprotein localization to outer membrane"/>
    <property type="evidence" value="ECO:0007669"/>
    <property type="project" value="TreeGrafter"/>
</dbReference>
<comment type="subcellular location">
    <subcellularLocation>
        <location evidence="1">Cell membrane</location>
        <topology evidence="1">Multi-pass membrane protein</topology>
    </subcellularLocation>
</comment>
<evidence type="ECO:0000256" key="5">
    <source>
        <dbReference type="ARBA" id="ARBA00022989"/>
    </source>
</evidence>
<name>A0A1F6WXQ7_9BACT</name>
<comment type="caution">
    <text evidence="9">The sequence shown here is derived from an EMBL/GenBank/DDBJ whole genome shotgun (WGS) entry which is preliminary data.</text>
</comment>
<proteinExistence type="inferred from homology"/>
<dbReference type="Proteomes" id="UP000177001">
    <property type="component" value="Unassembled WGS sequence"/>
</dbReference>
<keyword evidence="4 7" id="KW-0812">Transmembrane</keyword>
<comment type="similarity">
    <text evidence="2">Belongs to the ABC-4 integral membrane protein family. LolC/E subfamily.</text>
</comment>
<dbReference type="InterPro" id="IPR051447">
    <property type="entry name" value="Lipoprotein-release_system"/>
</dbReference>
<sequence>MDEKIIKIENSFSQNFSVGWFLAWRDIKHANKWTTSLIVFVMTLTFLNLIVVSGILIGLIQGSEDAAKRYAIGDVVISPFLNRSAIEQTPRVEEIIKTISGYEKHTVRYSGSATVSSNYRETIKPGDKPDNIGAILMGIDPAQEEEFSGISKFVVRGQYLQNTDQDSVLIGKNLLYEFTPIEAPGFQTLKNVTIGQRVEITVGGYAKEYFIKGIIMSKVDDFDTSIVALASEVRKLTGRTDLNAGTIAIKLMPEADPILARDFLLKSGVGAYARVQTAEEAFPKFLKDIKATFGILGTAISSIGLVVASITIFIVIFVNAITSRRYIGILKGIGINQKAILYSYMYQACIYASFGIIFGMILIFFFIKPYFYAHPINFPFSDGILVATMPSSLLRAGVLLITTIIAGYIPARIVIKQNTLSAILGR</sequence>